<proteinExistence type="predicted"/>
<accession>A0ABS7HNU1</accession>
<keyword evidence="2" id="KW-1185">Reference proteome</keyword>
<name>A0ABS7HNU1_9MICO</name>
<dbReference type="RefSeq" id="WP_220301110.1">
    <property type="nucleotide sequence ID" value="NZ_JAEUAW010000008.1"/>
</dbReference>
<protein>
    <recommendedName>
        <fullName evidence="3">DUF4352 domain-containing protein</fullName>
    </recommendedName>
</protein>
<sequence>MSEQPRVRRARKSRFTWIRAAADRVPTAWFAAIGTGVFLAATAAFGGLATAAEPPLPHLRKGTAHVNDMRSLTVERAVLIDELPGSGTVPEDDERVLAIVVDVENNWDRPLSTTDDLNGVAASFSVAGLDEPSSSARMDDATIGPVLQPGVPAQLVYTWAVAADDYAAGDRLSVTLSDMSLYTASFVSKGTYWQDPTPSATLTLVLKDVGAGVDAEAGDEG</sequence>
<dbReference type="EMBL" id="JAEUAW010000008">
    <property type="protein sequence ID" value="MBW9094400.1"/>
    <property type="molecule type" value="Genomic_DNA"/>
</dbReference>
<comment type="caution">
    <text evidence="1">The sequence shown here is derived from an EMBL/GenBank/DDBJ whole genome shotgun (WGS) entry which is preliminary data.</text>
</comment>
<gene>
    <name evidence="1" type="ORF">JNB62_11965</name>
</gene>
<evidence type="ECO:0000313" key="1">
    <source>
        <dbReference type="EMBL" id="MBW9094400.1"/>
    </source>
</evidence>
<dbReference type="Proteomes" id="UP001196843">
    <property type="component" value="Unassembled WGS sequence"/>
</dbReference>
<reference evidence="1 2" key="1">
    <citation type="journal article" date="2021" name="MBio">
        <title>Poor Competitiveness of Bradyrhizobium in Pigeon Pea Root Colonization in Indian Soils.</title>
        <authorList>
            <person name="Chalasani D."/>
            <person name="Basu A."/>
            <person name="Pullabhotla S.V.S.R.N."/>
            <person name="Jorrin B."/>
            <person name="Neal A.L."/>
            <person name="Poole P.S."/>
            <person name="Podile A.R."/>
            <person name="Tkacz A."/>
        </authorList>
    </citation>
    <scope>NUCLEOTIDE SEQUENCE [LARGE SCALE GENOMIC DNA]</scope>
    <source>
        <strain evidence="1 2">HU14</strain>
    </source>
</reference>
<organism evidence="1 2">
    <name type="scientific">Microbacterium jejuense</name>
    <dbReference type="NCBI Taxonomy" id="1263637"/>
    <lineage>
        <taxon>Bacteria</taxon>
        <taxon>Bacillati</taxon>
        <taxon>Actinomycetota</taxon>
        <taxon>Actinomycetes</taxon>
        <taxon>Micrococcales</taxon>
        <taxon>Microbacteriaceae</taxon>
        <taxon>Microbacterium</taxon>
    </lineage>
</organism>
<evidence type="ECO:0000313" key="2">
    <source>
        <dbReference type="Proteomes" id="UP001196843"/>
    </source>
</evidence>
<evidence type="ECO:0008006" key="3">
    <source>
        <dbReference type="Google" id="ProtNLM"/>
    </source>
</evidence>